<proteinExistence type="predicted"/>
<accession>A0A4R1MPR2</accession>
<evidence type="ECO:0000313" key="2">
    <source>
        <dbReference type="Proteomes" id="UP000294545"/>
    </source>
</evidence>
<organism evidence="1 2">
    <name type="scientific">Natranaerovirga hydrolytica</name>
    <dbReference type="NCBI Taxonomy" id="680378"/>
    <lineage>
        <taxon>Bacteria</taxon>
        <taxon>Bacillati</taxon>
        <taxon>Bacillota</taxon>
        <taxon>Clostridia</taxon>
        <taxon>Lachnospirales</taxon>
        <taxon>Natranaerovirgaceae</taxon>
        <taxon>Natranaerovirga</taxon>
    </lineage>
</organism>
<dbReference type="AlphaFoldDB" id="A0A4R1MPR2"/>
<reference evidence="1 2" key="1">
    <citation type="submission" date="2019-03" db="EMBL/GenBank/DDBJ databases">
        <title>Genomic Encyclopedia of Type Strains, Phase IV (KMG-IV): sequencing the most valuable type-strain genomes for metagenomic binning, comparative biology and taxonomic classification.</title>
        <authorList>
            <person name="Goeker M."/>
        </authorList>
    </citation>
    <scope>NUCLEOTIDE SEQUENCE [LARGE SCALE GENOMIC DNA]</scope>
    <source>
        <strain evidence="1 2">DSM 24176</strain>
    </source>
</reference>
<protein>
    <submittedName>
        <fullName evidence="1">Uncharacterized protein</fullName>
    </submittedName>
</protein>
<sequence>MCISIGIMLYFKIRDYKKPIYVNKSFNGFDISNQVSVPLRIEYTAYRNIFNEDDGEGRVWIYDNDYEIRPSRIETNYDGIHIAILHPEGFKPHFIYTDDDYKFEYVLIRLIDKSIQIIAPASNSEEAYQLEERREKERTQ</sequence>
<dbReference type="Proteomes" id="UP000294545">
    <property type="component" value="Unassembled WGS sequence"/>
</dbReference>
<comment type="caution">
    <text evidence="1">The sequence shown here is derived from an EMBL/GenBank/DDBJ whole genome shotgun (WGS) entry which is preliminary data.</text>
</comment>
<name>A0A4R1MPR2_9FIRM</name>
<keyword evidence="2" id="KW-1185">Reference proteome</keyword>
<dbReference type="EMBL" id="SMGQ01000012">
    <property type="protein sequence ID" value="TCK93314.1"/>
    <property type="molecule type" value="Genomic_DNA"/>
</dbReference>
<evidence type="ECO:0000313" key="1">
    <source>
        <dbReference type="EMBL" id="TCK93314.1"/>
    </source>
</evidence>
<gene>
    <name evidence="1" type="ORF">EDC19_1506</name>
</gene>